<dbReference type="GO" id="GO:0004725">
    <property type="term" value="F:protein tyrosine phosphatase activity"/>
    <property type="evidence" value="ECO:0007669"/>
    <property type="project" value="UniProtKB-EC"/>
</dbReference>
<keyword evidence="4" id="KW-0904">Protein phosphatase</keyword>
<dbReference type="GO" id="GO:0008138">
    <property type="term" value="F:protein tyrosine/serine/threonine phosphatase activity"/>
    <property type="evidence" value="ECO:0007669"/>
    <property type="project" value="TreeGrafter"/>
</dbReference>
<dbReference type="PROSITE" id="PS50054">
    <property type="entry name" value="TYR_PHOSPHATASE_DUAL"/>
    <property type="match status" value="1"/>
</dbReference>
<dbReference type="InterPro" id="IPR020422">
    <property type="entry name" value="TYR_PHOSPHATASE_DUAL_dom"/>
</dbReference>
<dbReference type="AlphaFoldDB" id="A0A8E2JD59"/>
<evidence type="ECO:0000313" key="8">
    <source>
        <dbReference type="EMBL" id="OCK78047.1"/>
    </source>
</evidence>
<dbReference type="SMART" id="SM00195">
    <property type="entry name" value="DSPc"/>
    <property type="match status" value="1"/>
</dbReference>
<dbReference type="PROSITE" id="PS50056">
    <property type="entry name" value="TYR_PHOSPHATASE_2"/>
    <property type="match status" value="1"/>
</dbReference>
<evidence type="ECO:0000256" key="4">
    <source>
        <dbReference type="ARBA" id="ARBA00022912"/>
    </source>
</evidence>
<proteinExistence type="inferred from homology"/>
<keyword evidence="9" id="KW-1185">Reference proteome</keyword>
<dbReference type="InterPro" id="IPR000387">
    <property type="entry name" value="Tyr_Pase_dom"/>
</dbReference>
<sequence length="286" mass="31660">MESLRESSISQIKGVEGLWISDRFAARSVSLLKELGITHVLSVTHAQDTPKFEDRDGIVGKHVEIVDDPVEDILLHLNETCDWIDAVLKPIESTDQSLSTNVEGENKKAGGVLVHCTQGISRSGAVVVAYVMRTLSLTYSSALGLVCESRPQVLPNLGFEKQLRIWGFCKYDIYCARTGSKAGEAAGGERVEKPAYKAWKRERDALLGRGEEAVNRERAKGMARVAAAFAKRRVEVKREDDGREKGWEKVEEMERMWNRRLMIGEAIGGEGNDKGDGGRATGEEKK</sequence>
<dbReference type="InterPro" id="IPR016130">
    <property type="entry name" value="Tyr_Pase_AS"/>
</dbReference>
<accession>A0A8E2JD59</accession>
<dbReference type="EMBL" id="KV745084">
    <property type="protein sequence ID" value="OCK78047.1"/>
    <property type="molecule type" value="Genomic_DNA"/>
</dbReference>
<feature type="compositionally biased region" description="Basic and acidic residues" evidence="5">
    <location>
        <begin position="271"/>
        <end position="286"/>
    </location>
</feature>
<evidence type="ECO:0000256" key="2">
    <source>
        <dbReference type="ARBA" id="ARBA00013064"/>
    </source>
</evidence>
<dbReference type="CDD" id="cd14498">
    <property type="entry name" value="DSP"/>
    <property type="match status" value="1"/>
</dbReference>
<evidence type="ECO:0000256" key="1">
    <source>
        <dbReference type="ARBA" id="ARBA00008601"/>
    </source>
</evidence>
<feature type="domain" description="Tyrosine-protein phosphatase" evidence="6">
    <location>
        <begin position="8"/>
        <end position="172"/>
    </location>
</feature>
<dbReference type="InterPro" id="IPR000340">
    <property type="entry name" value="Dual-sp_phosphatase_cat-dom"/>
</dbReference>
<dbReference type="SUPFAM" id="SSF52799">
    <property type="entry name" value="(Phosphotyrosine protein) phosphatases II"/>
    <property type="match status" value="1"/>
</dbReference>
<protein>
    <recommendedName>
        <fullName evidence="2">protein-tyrosine-phosphatase</fullName>
        <ecNumber evidence="2">3.1.3.48</ecNumber>
    </recommendedName>
</protein>
<dbReference type="Gene3D" id="3.90.190.10">
    <property type="entry name" value="Protein tyrosine phosphatase superfamily"/>
    <property type="match status" value="1"/>
</dbReference>
<evidence type="ECO:0000313" key="9">
    <source>
        <dbReference type="Proteomes" id="UP000250266"/>
    </source>
</evidence>
<evidence type="ECO:0000259" key="7">
    <source>
        <dbReference type="PROSITE" id="PS50056"/>
    </source>
</evidence>
<name>A0A8E2JD59_9PEZI</name>
<keyword evidence="3" id="KW-0378">Hydrolase</keyword>
<dbReference type="PROSITE" id="PS00383">
    <property type="entry name" value="TYR_PHOSPHATASE_1"/>
    <property type="match status" value="1"/>
</dbReference>
<dbReference type="EC" id="3.1.3.48" evidence="2"/>
<dbReference type="OrthoDB" id="10252009at2759"/>
<reference evidence="8 9" key="1">
    <citation type="journal article" date="2016" name="Nat. Commun.">
        <title>Ectomycorrhizal ecology is imprinted in the genome of the dominant symbiotic fungus Cenococcum geophilum.</title>
        <authorList>
            <consortium name="DOE Joint Genome Institute"/>
            <person name="Peter M."/>
            <person name="Kohler A."/>
            <person name="Ohm R.A."/>
            <person name="Kuo A."/>
            <person name="Krutzmann J."/>
            <person name="Morin E."/>
            <person name="Arend M."/>
            <person name="Barry K.W."/>
            <person name="Binder M."/>
            <person name="Choi C."/>
            <person name="Clum A."/>
            <person name="Copeland A."/>
            <person name="Grisel N."/>
            <person name="Haridas S."/>
            <person name="Kipfer T."/>
            <person name="LaButti K."/>
            <person name="Lindquist E."/>
            <person name="Lipzen A."/>
            <person name="Maire R."/>
            <person name="Meier B."/>
            <person name="Mihaltcheva S."/>
            <person name="Molinier V."/>
            <person name="Murat C."/>
            <person name="Poggeler S."/>
            <person name="Quandt C.A."/>
            <person name="Sperisen C."/>
            <person name="Tritt A."/>
            <person name="Tisserant E."/>
            <person name="Crous P.W."/>
            <person name="Henrissat B."/>
            <person name="Nehls U."/>
            <person name="Egli S."/>
            <person name="Spatafora J.W."/>
            <person name="Grigoriev I.V."/>
            <person name="Martin F.M."/>
        </authorList>
    </citation>
    <scope>NUCLEOTIDE SEQUENCE [LARGE SCALE GENOMIC DNA]</scope>
    <source>
        <strain evidence="8 9">CBS 459.81</strain>
    </source>
</reference>
<evidence type="ECO:0000259" key="6">
    <source>
        <dbReference type="PROSITE" id="PS50054"/>
    </source>
</evidence>
<comment type="similarity">
    <text evidence="1">Belongs to the protein-tyrosine phosphatase family. Non-receptor class dual specificity subfamily.</text>
</comment>
<organism evidence="8 9">
    <name type="scientific">Lepidopterella palustris CBS 459.81</name>
    <dbReference type="NCBI Taxonomy" id="1314670"/>
    <lineage>
        <taxon>Eukaryota</taxon>
        <taxon>Fungi</taxon>
        <taxon>Dikarya</taxon>
        <taxon>Ascomycota</taxon>
        <taxon>Pezizomycotina</taxon>
        <taxon>Dothideomycetes</taxon>
        <taxon>Pleosporomycetidae</taxon>
        <taxon>Mytilinidiales</taxon>
        <taxon>Argynnaceae</taxon>
        <taxon>Lepidopterella</taxon>
    </lineage>
</organism>
<feature type="region of interest" description="Disordered" evidence="5">
    <location>
        <begin position="266"/>
        <end position="286"/>
    </location>
</feature>
<gene>
    <name evidence="8" type="ORF">K432DRAFT_357499</name>
</gene>
<evidence type="ECO:0000256" key="3">
    <source>
        <dbReference type="ARBA" id="ARBA00022801"/>
    </source>
</evidence>
<dbReference type="PANTHER" id="PTHR45848">
    <property type="entry name" value="DUAL SPECIFICITY PROTEIN PHOSPHATASE 12 FAMILY MEMBER"/>
    <property type="match status" value="1"/>
</dbReference>
<dbReference type="Proteomes" id="UP000250266">
    <property type="component" value="Unassembled WGS sequence"/>
</dbReference>
<dbReference type="Pfam" id="PF00782">
    <property type="entry name" value="DSPc"/>
    <property type="match status" value="1"/>
</dbReference>
<dbReference type="InterPro" id="IPR029021">
    <property type="entry name" value="Prot-tyrosine_phosphatase-like"/>
</dbReference>
<dbReference type="PANTHER" id="PTHR45848:SF4">
    <property type="entry name" value="DUAL SPECIFICITY PROTEIN PHOSPHATASE 12"/>
    <property type="match status" value="1"/>
</dbReference>
<evidence type="ECO:0000256" key="5">
    <source>
        <dbReference type="SAM" id="MobiDB-lite"/>
    </source>
</evidence>
<feature type="domain" description="Tyrosine specific protein phosphatases" evidence="7">
    <location>
        <begin position="85"/>
        <end position="154"/>
    </location>
</feature>